<protein>
    <submittedName>
        <fullName evidence="3">Transcriptional regulator</fullName>
    </submittedName>
</protein>
<dbReference type="GO" id="GO:0006950">
    <property type="term" value="P:response to stress"/>
    <property type="evidence" value="ECO:0007669"/>
    <property type="project" value="TreeGrafter"/>
</dbReference>
<evidence type="ECO:0000313" key="3">
    <source>
        <dbReference type="EMBL" id="RTR24708.1"/>
    </source>
</evidence>
<dbReference type="SMART" id="SM00347">
    <property type="entry name" value="HTH_MARR"/>
    <property type="match status" value="1"/>
</dbReference>
<dbReference type="InterPro" id="IPR000835">
    <property type="entry name" value="HTH_MarR-typ"/>
</dbReference>
<dbReference type="RefSeq" id="WP_126353241.1">
    <property type="nucleotide sequence ID" value="NZ_CP086381.1"/>
</dbReference>
<comment type="caution">
    <text evidence="3">The sequence shown here is derived from an EMBL/GenBank/DDBJ whole genome shotgun (WGS) entry which is preliminary data.</text>
</comment>
<dbReference type="OrthoDB" id="70940at2"/>
<evidence type="ECO:0000313" key="4">
    <source>
        <dbReference type="Proteomes" id="UP000277766"/>
    </source>
</evidence>
<dbReference type="GO" id="GO:0003700">
    <property type="term" value="F:DNA-binding transcription factor activity"/>
    <property type="evidence" value="ECO:0007669"/>
    <property type="project" value="InterPro"/>
</dbReference>
<name>A0A431VPP4_9DEIO</name>
<keyword evidence="4" id="KW-1185">Reference proteome</keyword>
<dbReference type="PROSITE" id="PS50995">
    <property type="entry name" value="HTH_MARR_2"/>
    <property type="match status" value="1"/>
</dbReference>
<feature type="domain" description="HTH marR-type" evidence="2">
    <location>
        <begin position="20"/>
        <end position="151"/>
    </location>
</feature>
<accession>A0A431VPP4</accession>
<organism evidence="3 4">
    <name type="scientific">Deinococcus radiophilus</name>
    <dbReference type="NCBI Taxonomy" id="32062"/>
    <lineage>
        <taxon>Bacteria</taxon>
        <taxon>Thermotogati</taxon>
        <taxon>Deinococcota</taxon>
        <taxon>Deinococci</taxon>
        <taxon>Deinococcales</taxon>
        <taxon>Deinococcaceae</taxon>
        <taxon>Deinococcus</taxon>
    </lineage>
</organism>
<dbReference type="PRINTS" id="PR00598">
    <property type="entry name" value="HTHMARR"/>
</dbReference>
<dbReference type="AlphaFoldDB" id="A0A431VPP4"/>
<dbReference type="Pfam" id="PF13463">
    <property type="entry name" value="HTH_27"/>
    <property type="match status" value="1"/>
</dbReference>
<dbReference type="InterPro" id="IPR039422">
    <property type="entry name" value="MarR/SlyA-like"/>
</dbReference>
<sequence length="174" mass="19718">MSLDSPAATSLTDQLHDEQILRFLGGLWQLNRRLKSDILPLLTPLNLDLRLYFILLNIRRGQVHPKAIAENLDFPASLLSRYLEQLRTSGYIERQLDPADSRRIRLELTPAGVQVLEDAINAIKLRASERLQHLDPARLDALLEAIELLSDLDLQPQDAESNKSPFPKPSEEPV</sequence>
<dbReference type="Gene3D" id="1.10.10.10">
    <property type="entry name" value="Winged helix-like DNA-binding domain superfamily/Winged helix DNA-binding domain"/>
    <property type="match status" value="1"/>
</dbReference>
<evidence type="ECO:0000256" key="1">
    <source>
        <dbReference type="SAM" id="MobiDB-lite"/>
    </source>
</evidence>
<dbReference type="PANTHER" id="PTHR33164">
    <property type="entry name" value="TRANSCRIPTIONAL REGULATOR, MARR FAMILY"/>
    <property type="match status" value="1"/>
</dbReference>
<dbReference type="InterPro" id="IPR036388">
    <property type="entry name" value="WH-like_DNA-bd_sf"/>
</dbReference>
<dbReference type="InterPro" id="IPR036390">
    <property type="entry name" value="WH_DNA-bd_sf"/>
</dbReference>
<reference evidence="3 4" key="1">
    <citation type="submission" date="2018-12" db="EMBL/GenBank/DDBJ databases">
        <title>Deinococcus radiophilus ATCC 27603 genome sequencing and assembly.</title>
        <authorList>
            <person name="Maclea K.S."/>
            <person name="Maynard C.R."/>
        </authorList>
    </citation>
    <scope>NUCLEOTIDE SEQUENCE [LARGE SCALE GENOMIC DNA]</scope>
    <source>
        <strain evidence="3 4">ATCC 27603</strain>
    </source>
</reference>
<proteinExistence type="predicted"/>
<dbReference type="PANTHER" id="PTHR33164:SF43">
    <property type="entry name" value="HTH-TYPE TRANSCRIPTIONAL REPRESSOR YETL"/>
    <property type="match status" value="1"/>
</dbReference>
<evidence type="ECO:0000259" key="2">
    <source>
        <dbReference type="PROSITE" id="PS50995"/>
    </source>
</evidence>
<dbReference type="Proteomes" id="UP000277766">
    <property type="component" value="Unassembled WGS sequence"/>
</dbReference>
<dbReference type="SUPFAM" id="SSF46785">
    <property type="entry name" value="Winged helix' DNA-binding domain"/>
    <property type="match status" value="1"/>
</dbReference>
<dbReference type="EMBL" id="RXPE01000038">
    <property type="protein sequence ID" value="RTR24708.1"/>
    <property type="molecule type" value="Genomic_DNA"/>
</dbReference>
<feature type="region of interest" description="Disordered" evidence="1">
    <location>
        <begin position="154"/>
        <end position="174"/>
    </location>
</feature>
<gene>
    <name evidence="3" type="ORF">EJ104_12295</name>
</gene>